<protein>
    <submittedName>
        <fullName evidence="1">ABC transporter ATP-binding protein</fullName>
    </submittedName>
</protein>
<keyword evidence="1" id="KW-0067">ATP-binding</keyword>
<gene>
    <name evidence="1" type="ORF">JYE49_00150</name>
</gene>
<evidence type="ECO:0000313" key="1">
    <source>
        <dbReference type="EMBL" id="QUC67171.1"/>
    </source>
</evidence>
<keyword evidence="2" id="KW-1185">Reference proteome</keyword>
<keyword evidence="1" id="KW-0547">Nucleotide-binding</keyword>
<dbReference type="Proteomes" id="UP000682782">
    <property type="component" value="Chromosome"/>
</dbReference>
<name>A0AC61N5Z1_9FIRM</name>
<proteinExistence type="predicted"/>
<accession>A0AC61N5Z1</accession>
<evidence type="ECO:0000313" key="2">
    <source>
        <dbReference type="Proteomes" id="UP000682782"/>
    </source>
</evidence>
<reference evidence="1" key="1">
    <citation type="submission" date="2021-01" db="EMBL/GenBank/DDBJ databases">
        <title>Complete genome sequence of Clostridiales bacterium R-7.</title>
        <authorList>
            <person name="Mahoney-Kurpe S.C."/>
            <person name="Palevich N."/>
            <person name="Koike S."/>
            <person name="Moon C.D."/>
            <person name="Attwood G.T."/>
        </authorList>
    </citation>
    <scope>NUCLEOTIDE SEQUENCE</scope>
    <source>
        <strain evidence="1">R-7</strain>
    </source>
</reference>
<organism evidence="1 2">
    <name type="scientific">Aristaeella hokkaidonensis</name>
    <dbReference type="NCBI Taxonomy" id="3046382"/>
    <lineage>
        <taxon>Bacteria</taxon>
        <taxon>Bacillati</taxon>
        <taxon>Bacillota</taxon>
        <taxon>Clostridia</taxon>
        <taxon>Eubacteriales</taxon>
        <taxon>Aristaeellaceae</taxon>
        <taxon>Aristaeella</taxon>
    </lineage>
</organism>
<sequence>MPGLPGDPANPDGGGGIMANRDSIMTKPKDSKGAFMRLLSYLGAFKALILLVAVLCLISNVLSLWGPTLAGSAINEAAAGINKVNFEKVAYYAVRMLAVYVSSSLITILIHMIMVNVSKRVGRKMRQDVFDKLMRLPVGFFDRNQAGDIISRVSYDVDVISTCMATDVVAILTSVVTVAGALIMMVRISPVLSLVTLVTVPASIVFTAHMRKKTQPRFVKRSRSYGAMNGFVEEQLSGQKTIQAYAYEDQIDDKYEDINHQAAEAYYDADSLAATIGPTIGFINNIGLSLITLLGSVLYMNGAIGLGNISSFVLYSRKFSGPINEVANIINELFSALAAAERVFGLLDQPEELKDAEGARTLTDVEGNVALNKVSFGYDPDRTIIHDLSMRADAGKLTAIVGPTGAGKTTIINLLMRFYDVDSGSVTVDGQDVRELTRRSLRSAYAMVLQDTWVFRGTIFDNIAYGKENATMDEVVAAAKAAHIHPFIMRLPEGYQTVISEDGGNISKGQKQLLTIARAMLYTSNMLILDEATSNVDTSTEREIQRAMRKLMTGRTCFVIAHRLSTIRNADNILVVNQGDVVEQGTHDELMQARGFYYRLYRAQFE</sequence>
<dbReference type="EMBL" id="CP068393">
    <property type="protein sequence ID" value="QUC67171.1"/>
    <property type="molecule type" value="Genomic_DNA"/>
</dbReference>